<proteinExistence type="predicted"/>
<keyword evidence="3" id="KW-1185">Reference proteome</keyword>
<gene>
    <name evidence="2" type="ORF">GCM10009125_27020</name>
</gene>
<name>A0ABP3DMJ2_9BURK</name>
<feature type="signal peptide" evidence="1">
    <location>
        <begin position="1"/>
        <end position="27"/>
    </location>
</feature>
<evidence type="ECO:0000313" key="3">
    <source>
        <dbReference type="Proteomes" id="UP001501176"/>
    </source>
</evidence>
<comment type="caution">
    <text evidence="2">The sequence shown here is derived from an EMBL/GenBank/DDBJ whole genome shotgun (WGS) entry which is preliminary data.</text>
</comment>
<evidence type="ECO:0000313" key="2">
    <source>
        <dbReference type="EMBL" id="GAA0236708.1"/>
    </source>
</evidence>
<sequence length="168" mass="17777">MKTHTPRFLFALGLALPLALATGPLQAAETHGHGHEHEPPAALTLNHGQKWATDEPLRQAMGDLRQAVAQALPEAHAGSLPEAGYDALGKQANRELAHIVENCKLEPQADAALHVILADVVAGADIAGGREAGQPRAAGVVRLAEALNRYGAYFDHPGWQDIPVPHES</sequence>
<reference evidence="3" key="1">
    <citation type="journal article" date="2019" name="Int. J. Syst. Evol. Microbiol.">
        <title>The Global Catalogue of Microorganisms (GCM) 10K type strain sequencing project: providing services to taxonomists for standard genome sequencing and annotation.</title>
        <authorList>
            <consortium name="The Broad Institute Genomics Platform"/>
            <consortium name="The Broad Institute Genome Sequencing Center for Infectious Disease"/>
            <person name="Wu L."/>
            <person name="Ma J."/>
        </authorList>
    </citation>
    <scope>NUCLEOTIDE SEQUENCE [LARGE SCALE GENOMIC DNA]</scope>
    <source>
        <strain evidence="3">JCM 16240</strain>
    </source>
</reference>
<evidence type="ECO:0000256" key="1">
    <source>
        <dbReference type="SAM" id="SignalP"/>
    </source>
</evidence>
<accession>A0ABP3DMJ2</accession>
<keyword evidence="1" id="KW-0732">Signal</keyword>
<feature type="chain" id="PRO_5045828768" description="DnrO protein" evidence="1">
    <location>
        <begin position="28"/>
        <end position="168"/>
    </location>
</feature>
<dbReference type="RefSeq" id="WP_325125359.1">
    <property type="nucleotide sequence ID" value="NZ_BAAAFN010000017.1"/>
</dbReference>
<dbReference type="EMBL" id="BAAAFN010000017">
    <property type="protein sequence ID" value="GAA0236708.1"/>
    <property type="molecule type" value="Genomic_DNA"/>
</dbReference>
<dbReference type="Proteomes" id="UP001501176">
    <property type="component" value="Unassembled WGS sequence"/>
</dbReference>
<protein>
    <recommendedName>
        <fullName evidence="4">DnrO protein</fullName>
    </recommendedName>
</protein>
<evidence type="ECO:0008006" key="4">
    <source>
        <dbReference type="Google" id="ProtNLM"/>
    </source>
</evidence>
<organism evidence="2 3">
    <name type="scientific">Castellaniella daejeonensis</name>
    <dbReference type="NCBI Taxonomy" id="659013"/>
    <lineage>
        <taxon>Bacteria</taxon>
        <taxon>Pseudomonadati</taxon>
        <taxon>Pseudomonadota</taxon>
        <taxon>Betaproteobacteria</taxon>
        <taxon>Burkholderiales</taxon>
        <taxon>Alcaligenaceae</taxon>
        <taxon>Castellaniella</taxon>
    </lineage>
</organism>